<dbReference type="InterPro" id="IPR011989">
    <property type="entry name" value="ARM-like"/>
</dbReference>
<keyword evidence="2" id="KW-1185">Reference proteome</keyword>
<dbReference type="Proteomes" id="UP000265618">
    <property type="component" value="Unassembled WGS sequence"/>
</dbReference>
<dbReference type="Gene3D" id="1.25.10.10">
    <property type="entry name" value="Leucine-rich Repeat Variant"/>
    <property type="match status" value="1"/>
</dbReference>
<dbReference type="AlphaFoldDB" id="A0A9K3GLV9"/>
<evidence type="ECO:0000313" key="2">
    <source>
        <dbReference type="Proteomes" id="UP000265618"/>
    </source>
</evidence>
<accession>A0A9K3GLV9</accession>
<sequence>RERLLTPAMEEVYKWAHTMCGEDRTVPVWLRMLSFFVADGKDWLAGAGDTILLTSSMPTLTNLTDIHHIPDDVLGDVIHVMAIASDFPSSWRGRVQGPLKRALSGSGFDLAGLIERVMPSPDVSASLLIALTNMSGGFLGCVTTSDLLGVLGPMLHAHGSDTHMLLAVTDTLLTAYSYLKEEEEAILDDNFGPMLLEATLSAPCDEVICVQLLEYLSEHVMQELRVPDCIRDPGYVSVVMHMMRLHSSHGDIVGNGVEALSGLVRCFTTTPSVIRDMAVSVFDAYAAQPGRTDVRKALVLLGQCLHTSVTPSCDYHCDDIYSAEVASVLFAFLEERHYAQTSVRILADSSDRQYELIHYNGWTGLMQYGYYCIAHIPGDPQTQWRQLVPHGLINALINMMDGCGDFRTPANAVLAVRMLYFSIYDAATSVGLTSSQKKIICTFLRERAEVMNEFSEPVPERRLLLNLVRTGL</sequence>
<comment type="caution">
    <text evidence="1">The sequence shown here is derived from an EMBL/GenBank/DDBJ whole genome shotgun (WGS) entry which is preliminary data.</text>
</comment>
<name>A0A9K3GLV9_9EUKA</name>
<dbReference type="InterPro" id="IPR016024">
    <property type="entry name" value="ARM-type_fold"/>
</dbReference>
<reference evidence="1 2" key="1">
    <citation type="journal article" date="2018" name="PLoS ONE">
        <title>The draft genome of Kipferlia bialata reveals reductive genome evolution in fornicate parasites.</title>
        <authorList>
            <person name="Tanifuji G."/>
            <person name="Takabayashi S."/>
            <person name="Kume K."/>
            <person name="Takagi M."/>
            <person name="Nakayama T."/>
            <person name="Kamikawa R."/>
            <person name="Inagaki Y."/>
            <person name="Hashimoto T."/>
        </authorList>
    </citation>
    <scope>NUCLEOTIDE SEQUENCE [LARGE SCALE GENOMIC DNA]</scope>
    <source>
        <strain evidence="1">NY0173</strain>
    </source>
</reference>
<protein>
    <submittedName>
        <fullName evidence="1">Uncharacterized protein</fullName>
    </submittedName>
</protein>
<dbReference type="EMBL" id="BDIP01003412">
    <property type="protein sequence ID" value="GIQ87672.1"/>
    <property type="molecule type" value="Genomic_DNA"/>
</dbReference>
<gene>
    <name evidence="1" type="ORF">KIPB_009762</name>
</gene>
<proteinExistence type="predicted"/>
<feature type="non-terminal residue" evidence="1">
    <location>
        <position position="1"/>
    </location>
</feature>
<organism evidence="1 2">
    <name type="scientific">Kipferlia bialata</name>
    <dbReference type="NCBI Taxonomy" id="797122"/>
    <lineage>
        <taxon>Eukaryota</taxon>
        <taxon>Metamonada</taxon>
        <taxon>Carpediemonas-like organisms</taxon>
        <taxon>Kipferlia</taxon>
    </lineage>
</organism>
<evidence type="ECO:0000313" key="1">
    <source>
        <dbReference type="EMBL" id="GIQ87672.1"/>
    </source>
</evidence>
<dbReference type="SUPFAM" id="SSF48371">
    <property type="entry name" value="ARM repeat"/>
    <property type="match status" value="1"/>
</dbReference>